<dbReference type="SMART" id="SM01134">
    <property type="entry name" value="DeoRC"/>
    <property type="match status" value="1"/>
</dbReference>
<comment type="caution">
    <text evidence="6">The sequence shown here is derived from an EMBL/GenBank/DDBJ whole genome shotgun (WGS) entry which is preliminary data.</text>
</comment>
<dbReference type="InterPro" id="IPR014036">
    <property type="entry name" value="DeoR-like_C"/>
</dbReference>
<keyword evidence="3" id="KW-0238">DNA-binding</keyword>
<name>A0A7Z0DY07_RHILE</name>
<accession>A0A7Z0DY07</accession>
<evidence type="ECO:0000256" key="4">
    <source>
        <dbReference type="ARBA" id="ARBA00023163"/>
    </source>
</evidence>
<dbReference type="Proteomes" id="UP000535276">
    <property type="component" value="Unassembled WGS sequence"/>
</dbReference>
<dbReference type="InterPro" id="IPR018356">
    <property type="entry name" value="Tscrpt_reg_HTH_DeoR_CS"/>
</dbReference>
<evidence type="ECO:0000256" key="2">
    <source>
        <dbReference type="ARBA" id="ARBA00023015"/>
    </source>
</evidence>
<gene>
    <name evidence="6" type="ORF">GGI64_002082</name>
</gene>
<keyword evidence="1" id="KW-0678">Repressor</keyword>
<dbReference type="RefSeq" id="WP_003594186.1">
    <property type="nucleotide sequence ID" value="NZ_JACBZV010000002.1"/>
</dbReference>
<evidence type="ECO:0000256" key="3">
    <source>
        <dbReference type="ARBA" id="ARBA00023125"/>
    </source>
</evidence>
<evidence type="ECO:0000256" key="1">
    <source>
        <dbReference type="ARBA" id="ARBA00022491"/>
    </source>
</evidence>
<feature type="domain" description="HTH deoR-type" evidence="5">
    <location>
        <begin position="3"/>
        <end position="58"/>
    </location>
</feature>
<dbReference type="InterPro" id="IPR036390">
    <property type="entry name" value="WH_DNA-bd_sf"/>
</dbReference>
<keyword evidence="4" id="KW-0804">Transcription</keyword>
<sequence length="263" mass="28174">MRNFERHNVILAMLQTEEHATIDDMASLCKTSVQTIRRDLRELSLSGRILRFHGGARASPVDPATAYDASSNLKQKEAAAGLLAEIIPDNASLFLAGGSTLAIAAEFLNLRNGLTVITNNLQAAKNLVKRADFEVHVIGGLSRPESGSIAGERAVEFIGQFKVDFAIVGTSGIDGDGTLLSYDQNLVAATRAMLENSRRRILIADGSKFQGGGVVRGVHLREFNILITDTKPVGAAAELVEAAGISIKYPPTQSYESARKLLS</sequence>
<dbReference type="PRINTS" id="PR00037">
    <property type="entry name" value="HTHLACR"/>
</dbReference>
<dbReference type="Gene3D" id="3.40.50.1360">
    <property type="match status" value="1"/>
</dbReference>
<evidence type="ECO:0000259" key="5">
    <source>
        <dbReference type="PROSITE" id="PS51000"/>
    </source>
</evidence>
<dbReference type="GO" id="GO:0003700">
    <property type="term" value="F:DNA-binding transcription factor activity"/>
    <property type="evidence" value="ECO:0007669"/>
    <property type="project" value="InterPro"/>
</dbReference>
<dbReference type="InterPro" id="IPR037171">
    <property type="entry name" value="NagB/RpiA_transferase-like"/>
</dbReference>
<dbReference type="AlphaFoldDB" id="A0A7Z0DY07"/>
<dbReference type="PANTHER" id="PTHR30363">
    <property type="entry name" value="HTH-TYPE TRANSCRIPTIONAL REGULATOR SRLR-RELATED"/>
    <property type="match status" value="1"/>
</dbReference>
<dbReference type="EMBL" id="JACBZV010000002">
    <property type="protein sequence ID" value="NYJ11035.1"/>
    <property type="molecule type" value="Genomic_DNA"/>
</dbReference>
<dbReference type="PROSITE" id="PS51000">
    <property type="entry name" value="HTH_DEOR_2"/>
    <property type="match status" value="1"/>
</dbReference>
<dbReference type="PANTHER" id="PTHR30363:SF4">
    <property type="entry name" value="GLYCEROL-3-PHOSPHATE REGULON REPRESSOR"/>
    <property type="match status" value="1"/>
</dbReference>
<dbReference type="SUPFAM" id="SSF46785">
    <property type="entry name" value="Winged helix' DNA-binding domain"/>
    <property type="match status" value="1"/>
</dbReference>
<dbReference type="SMART" id="SM00420">
    <property type="entry name" value="HTH_DEOR"/>
    <property type="match status" value="1"/>
</dbReference>
<dbReference type="InterPro" id="IPR050313">
    <property type="entry name" value="Carb_Metab_HTH_regulators"/>
</dbReference>
<proteinExistence type="predicted"/>
<dbReference type="Pfam" id="PF00455">
    <property type="entry name" value="DeoRC"/>
    <property type="match status" value="1"/>
</dbReference>
<protein>
    <submittedName>
        <fullName evidence="6">DeoR family glycerol-3-phosphate regulon repressor</fullName>
    </submittedName>
</protein>
<reference evidence="6 7" key="1">
    <citation type="submission" date="2020-07" db="EMBL/GenBank/DDBJ databases">
        <title>Genomic Encyclopedia of Type Strains, Phase IV (KMG-V): Genome sequencing to study the core and pangenomes of soil and plant-associated prokaryotes.</title>
        <authorList>
            <person name="Whitman W."/>
        </authorList>
    </citation>
    <scope>NUCLEOTIDE SEQUENCE [LARGE SCALE GENOMIC DNA]</scope>
    <source>
        <strain evidence="6 7">SEMIA 4052</strain>
    </source>
</reference>
<organism evidence="6 7">
    <name type="scientific">Rhizobium leguminosarum</name>
    <dbReference type="NCBI Taxonomy" id="384"/>
    <lineage>
        <taxon>Bacteria</taxon>
        <taxon>Pseudomonadati</taxon>
        <taxon>Pseudomonadota</taxon>
        <taxon>Alphaproteobacteria</taxon>
        <taxon>Hyphomicrobiales</taxon>
        <taxon>Rhizobiaceae</taxon>
        <taxon>Rhizobium/Agrobacterium group</taxon>
        <taxon>Rhizobium</taxon>
    </lineage>
</organism>
<dbReference type="SUPFAM" id="SSF100950">
    <property type="entry name" value="NagB/RpiA/CoA transferase-like"/>
    <property type="match status" value="1"/>
</dbReference>
<dbReference type="Pfam" id="PF08220">
    <property type="entry name" value="HTH_DeoR"/>
    <property type="match status" value="1"/>
</dbReference>
<dbReference type="InterPro" id="IPR001034">
    <property type="entry name" value="DeoR_HTH"/>
</dbReference>
<dbReference type="PROSITE" id="PS00894">
    <property type="entry name" value="HTH_DEOR_1"/>
    <property type="match status" value="1"/>
</dbReference>
<dbReference type="GO" id="GO:0003677">
    <property type="term" value="F:DNA binding"/>
    <property type="evidence" value="ECO:0007669"/>
    <property type="project" value="UniProtKB-KW"/>
</dbReference>
<keyword evidence="2" id="KW-0805">Transcription regulation</keyword>
<evidence type="ECO:0000313" key="7">
    <source>
        <dbReference type="Proteomes" id="UP000535276"/>
    </source>
</evidence>
<evidence type="ECO:0000313" key="6">
    <source>
        <dbReference type="EMBL" id="NYJ11035.1"/>
    </source>
</evidence>